<accession>A0ABW0I524</accession>
<gene>
    <name evidence="1" type="ORF">ACFPOF_32650</name>
</gene>
<protein>
    <recommendedName>
        <fullName evidence="3">Twin-arginine translocation signal domain-containing protein</fullName>
    </recommendedName>
</protein>
<dbReference type="Proteomes" id="UP001596113">
    <property type="component" value="Unassembled WGS sequence"/>
</dbReference>
<reference evidence="2" key="1">
    <citation type="journal article" date="2019" name="Int. J. Syst. Evol. Microbiol.">
        <title>The Global Catalogue of Microorganisms (GCM) 10K type strain sequencing project: providing services to taxonomists for standard genome sequencing and annotation.</title>
        <authorList>
            <consortium name="The Broad Institute Genomics Platform"/>
            <consortium name="The Broad Institute Genome Sequencing Center for Infectious Disease"/>
            <person name="Wu L."/>
            <person name="Ma J."/>
        </authorList>
    </citation>
    <scope>NUCLEOTIDE SEQUENCE [LARGE SCALE GENOMIC DNA]</scope>
    <source>
        <strain evidence="2">CGMCC 1.18575</strain>
    </source>
</reference>
<evidence type="ECO:0008006" key="3">
    <source>
        <dbReference type="Google" id="ProtNLM"/>
    </source>
</evidence>
<evidence type="ECO:0000313" key="1">
    <source>
        <dbReference type="EMBL" id="MFC5407506.1"/>
    </source>
</evidence>
<proteinExistence type="predicted"/>
<dbReference type="EMBL" id="JBHSMI010000067">
    <property type="protein sequence ID" value="MFC5407506.1"/>
    <property type="molecule type" value="Genomic_DNA"/>
</dbReference>
<organism evidence="1 2">
    <name type="scientific">Cohnella soli</name>
    <dbReference type="NCBI Taxonomy" id="425005"/>
    <lineage>
        <taxon>Bacteria</taxon>
        <taxon>Bacillati</taxon>
        <taxon>Bacillota</taxon>
        <taxon>Bacilli</taxon>
        <taxon>Bacillales</taxon>
        <taxon>Paenibacillaceae</taxon>
        <taxon>Cohnella</taxon>
    </lineage>
</organism>
<evidence type="ECO:0000313" key="2">
    <source>
        <dbReference type="Proteomes" id="UP001596113"/>
    </source>
</evidence>
<dbReference type="PROSITE" id="PS51318">
    <property type="entry name" value="TAT"/>
    <property type="match status" value="1"/>
</dbReference>
<dbReference type="InterPro" id="IPR006311">
    <property type="entry name" value="TAT_signal"/>
</dbReference>
<dbReference type="RefSeq" id="WP_378140230.1">
    <property type="nucleotide sequence ID" value="NZ_JBHSMI010000067.1"/>
</dbReference>
<comment type="caution">
    <text evidence="1">The sequence shown here is derived from an EMBL/GenBank/DDBJ whole genome shotgun (WGS) entry which is preliminary data.</text>
</comment>
<name>A0ABW0I524_9BACL</name>
<sequence>MPEEAPYGDKHTLQEKTVSRKRFLASVGAAGAALLAGSILPAEFVEAADQGTTNFTGTVQVNAPATSTTSSMNISRDANYSGGSPGYVNSALYVVDTVRNGVAAYEWGITSVLNNFASAGENVALYGQGNRHGTGPTWAGVFEARDHTQNAGTTGLLGLEVDVFANGLDTNHIRLGIDIVVGKGVAAGSACQAYAGIRLGPVNGDANQGSFQKGLLLTGSVTTGVDVQSNGTYAFRSSGTNNVGLDLSTGTHSDSAIRIKANESIALESTNTIKMKYNSSTQKIEFYNGSNRVGYIDTNGADHAL</sequence>
<keyword evidence="2" id="KW-1185">Reference proteome</keyword>